<reference evidence="2 3" key="1">
    <citation type="submission" date="2016-10" db="EMBL/GenBank/DDBJ databases">
        <authorList>
            <person name="de Groot N.N."/>
        </authorList>
    </citation>
    <scope>NUCLEOTIDE SEQUENCE [LARGE SCALE GENOMIC DNA]</scope>
    <source>
        <strain evidence="2 3">CBS 141442</strain>
    </source>
</reference>
<gene>
    <name evidence="2" type="ORF">SAMEA4029010_CIC11G00000002329</name>
</gene>
<organism evidence="2 3">
    <name type="scientific">Sungouiella intermedia</name>
    <dbReference type="NCBI Taxonomy" id="45354"/>
    <lineage>
        <taxon>Eukaryota</taxon>
        <taxon>Fungi</taxon>
        <taxon>Dikarya</taxon>
        <taxon>Ascomycota</taxon>
        <taxon>Saccharomycotina</taxon>
        <taxon>Pichiomycetes</taxon>
        <taxon>Metschnikowiaceae</taxon>
        <taxon>Sungouiella</taxon>
    </lineage>
</organism>
<feature type="region of interest" description="Disordered" evidence="1">
    <location>
        <begin position="34"/>
        <end position="69"/>
    </location>
</feature>
<name>A0A1L0DJV2_9ASCO</name>
<dbReference type="OrthoDB" id="4072912at2759"/>
<evidence type="ECO:0000256" key="1">
    <source>
        <dbReference type="SAM" id="MobiDB-lite"/>
    </source>
</evidence>
<sequence length="289" mass="32349">MLYEANDENYPLRPIQKDLLGVLTPSTHLANIKIKKRGTKSPGDKSLEARNPNAGGPQAKIPETKIPETKDFNDGNLRPLGLQLPLPVHPNAYIPGAWTNTKDLGYVSKSNPIELKRPLSRRFPPIDEAIEEFFEAGNICEKENIATSHGFSGLVSHQNQKSCHNLGSSANLRNLDQFKDIEPHMTAPLPNISKLDLSLLNSQKDTTNVSNAVPLAGAWEFNSCEESDECSLLHILTHELEHLDDANQTKSLWGILKQMTIGLNDEEYFEKYPWSRYVSDDREKDRGLA</sequence>
<protein>
    <submittedName>
        <fullName evidence="2">CIC11C00000002329</fullName>
    </submittedName>
</protein>
<dbReference type="Proteomes" id="UP000182334">
    <property type="component" value="Chromosome VI"/>
</dbReference>
<accession>A0A1L0DJV2</accession>
<keyword evidence="3" id="KW-1185">Reference proteome</keyword>
<dbReference type="EMBL" id="LT635761">
    <property type="protein sequence ID" value="SGZ56820.1"/>
    <property type="molecule type" value="Genomic_DNA"/>
</dbReference>
<evidence type="ECO:0000313" key="3">
    <source>
        <dbReference type="Proteomes" id="UP000182334"/>
    </source>
</evidence>
<evidence type="ECO:0000313" key="2">
    <source>
        <dbReference type="EMBL" id="SGZ56820.1"/>
    </source>
</evidence>
<proteinExistence type="predicted"/>
<dbReference type="AlphaFoldDB" id="A0A1L0DJV2"/>